<reference evidence="1" key="2">
    <citation type="journal article" date="2015" name="Fish Shellfish Immunol.">
        <title>Early steps in the European eel (Anguilla anguilla)-Vibrio vulnificus interaction in the gills: Role of the RtxA13 toxin.</title>
        <authorList>
            <person name="Callol A."/>
            <person name="Pajuelo D."/>
            <person name="Ebbesson L."/>
            <person name="Teles M."/>
            <person name="MacKenzie S."/>
            <person name="Amaro C."/>
        </authorList>
    </citation>
    <scope>NUCLEOTIDE SEQUENCE</scope>
</reference>
<reference evidence="1" key="1">
    <citation type="submission" date="2014-11" db="EMBL/GenBank/DDBJ databases">
        <authorList>
            <person name="Amaro Gonzalez C."/>
        </authorList>
    </citation>
    <scope>NUCLEOTIDE SEQUENCE</scope>
</reference>
<accession>A0A0E9UF97</accession>
<proteinExistence type="predicted"/>
<dbReference type="EMBL" id="GBXM01044944">
    <property type="protein sequence ID" value="JAH63633.1"/>
    <property type="molecule type" value="Transcribed_RNA"/>
</dbReference>
<organism evidence="1">
    <name type="scientific">Anguilla anguilla</name>
    <name type="common">European freshwater eel</name>
    <name type="synonym">Muraena anguilla</name>
    <dbReference type="NCBI Taxonomy" id="7936"/>
    <lineage>
        <taxon>Eukaryota</taxon>
        <taxon>Metazoa</taxon>
        <taxon>Chordata</taxon>
        <taxon>Craniata</taxon>
        <taxon>Vertebrata</taxon>
        <taxon>Euteleostomi</taxon>
        <taxon>Actinopterygii</taxon>
        <taxon>Neopterygii</taxon>
        <taxon>Teleostei</taxon>
        <taxon>Anguilliformes</taxon>
        <taxon>Anguillidae</taxon>
        <taxon>Anguilla</taxon>
    </lineage>
</organism>
<protein>
    <submittedName>
        <fullName evidence="1">Uncharacterized protein</fullName>
    </submittedName>
</protein>
<sequence>MPAGHQNFKIYFYHPHKIVRATH</sequence>
<evidence type="ECO:0000313" key="1">
    <source>
        <dbReference type="EMBL" id="JAH63633.1"/>
    </source>
</evidence>
<name>A0A0E9UF97_ANGAN</name>
<dbReference type="AlphaFoldDB" id="A0A0E9UF97"/>